<organism evidence="2 3">
    <name type="scientific">Marmota monax</name>
    <name type="common">Woodchuck</name>
    <dbReference type="NCBI Taxonomy" id="9995"/>
    <lineage>
        <taxon>Eukaryota</taxon>
        <taxon>Metazoa</taxon>
        <taxon>Chordata</taxon>
        <taxon>Craniata</taxon>
        <taxon>Vertebrata</taxon>
        <taxon>Euteleostomi</taxon>
        <taxon>Mammalia</taxon>
        <taxon>Eutheria</taxon>
        <taxon>Euarchontoglires</taxon>
        <taxon>Glires</taxon>
        <taxon>Rodentia</taxon>
        <taxon>Sciuromorpha</taxon>
        <taxon>Sciuridae</taxon>
        <taxon>Xerinae</taxon>
        <taxon>Marmotini</taxon>
        <taxon>Marmota</taxon>
    </lineage>
</organism>
<feature type="compositionally biased region" description="Basic and acidic residues" evidence="1">
    <location>
        <begin position="85"/>
        <end position="94"/>
    </location>
</feature>
<gene>
    <name evidence="2" type="ORF">MONAX_5E031442</name>
</gene>
<dbReference type="EMBL" id="CABDUW010000311">
    <property type="protein sequence ID" value="VTJ65532.1"/>
    <property type="molecule type" value="Genomic_DNA"/>
</dbReference>
<comment type="caution">
    <text evidence="2">The sequence shown here is derived from an EMBL/GenBank/DDBJ whole genome shotgun (WGS) entry which is preliminary data.</text>
</comment>
<dbReference type="AlphaFoldDB" id="A0A5E4BA34"/>
<sequence>MGSEAALREAGLGLLDEAQDRQFGDLRNPWRTLGLLPQENGHDLCSRTRGAATEELPLPGPSTLAQSVSLGHFWKPACGSEPRSDFDRGLDNLARRPASFPPAARPLSLGHWGGPETPHLGCSQDPESGASSRPRARSPARSSRGHWACAARQALAASGRAAPDFTGSGKQGGLAWREAGAVLALRALLFSRARKATLRLKRDREGALQVRVFLPSASHLVWVRGSSGRAVASRAVPRPPTIQPSLD</sequence>
<proteinExistence type="predicted"/>
<evidence type="ECO:0000313" key="2">
    <source>
        <dbReference type="EMBL" id="VTJ65532.1"/>
    </source>
</evidence>
<evidence type="ECO:0000256" key="1">
    <source>
        <dbReference type="SAM" id="MobiDB-lite"/>
    </source>
</evidence>
<accession>A0A5E4BA34</accession>
<keyword evidence="3" id="KW-1185">Reference proteome</keyword>
<evidence type="ECO:0000313" key="3">
    <source>
        <dbReference type="Proteomes" id="UP000335636"/>
    </source>
</evidence>
<dbReference type="Proteomes" id="UP000335636">
    <property type="component" value="Unassembled WGS sequence"/>
</dbReference>
<name>A0A5E4BA34_MARMO</name>
<protein>
    <submittedName>
        <fullName evidence="2">Uncharacterized protein</fullName>
    </submittedName>
</protein>
<feature type="region of interest" description="Disordered" evidence="1">
    <location>
        <begin position="85"/>
        <end position="145"/>
    </location>
</feature>
<feature type="compositionally biased region" description="Low complexity" evidence="1">
    <location>
        <begin position="128"/>
        <end position="142"/>
    </location>
</feature>
<reference evidence="2" key="1">
    <citation type="submission" date="2019-04" db="EMBL/GenBank/DDBJ databases">
        <authorList>
            <person name="Alioto T."/>
            <person name="Alioto T."/>
        </authorList>
    </citation>
    <scope>NUCLEOTIDE SEQUENCE [LARGE SCALE GENOMIC DNA]</scope>
</reference>